<evidence type="ECO:0000256" key="19">
    <source>
        <dbReference type="SAM" id="SignalP"/>
    </source>
</evidence>
<evidence type="ECO:0000256" key="13">
    <source>
        <dbReference type="ARBA" id="ARBA00022989"/>
    </source>
</evidence>
<evidence type="ECO:0000256" key="9">
    <source>
        <dbReference type="ARBA" id="ARBA00022734"/>
    </source>
</evidence>
<dbReference type="PANTHER" id="PTHR27007">
    <property type="match status" value="1"/>
</dbReference>
<dbReference type="Pfam" id="PF00069">
    <property type="entry name" value="Pkinase"/>
    <property type="match status" value="1"/>
</dbReference>
<feature type="binding site" evidence="17">
    <location>
        <position position="376"/>
    </location>
    <ligand>
        <name>ATP</name>
        <dbReference type="ChEBI" id="CHEBI:30616"/>
    </ligand>
</feature>
<dbReference type="InterPro" id="IPR017441">
    <property type="entry name" value="Protein_kinase_ATP_BS"/>
</dbReference>
<dbReference type="InterPro" id="IPR050528">
    <property type="entry name" value="L-type_Lectin-RKs"/>
</dbReference>
<dbReference type="CDD" id="cd06899">
    <property type="entry name" value="lectin_legume_LecRK_Arcelin_ConA"/>
    <property type="match status" value="1"/>
</dbReference>
<dbReference type="CDD" id="cd14066">
    <property type="entry name" value="STKc_IRAK"/>
    <property type="match status" value="1"/>
</dbReference>
<evidence type="ECO:0000256" key="2">
    <source>
        <dbReference type="ARBA" id="ARBA00008536"/>
    </source>
</evidence>
<dbReference type="Gramene" id="TraesCAD_scaffold_138374_01G000100.1">
    <property type="protein sequence ID" value="TraesCAD_scaffold_138374_01G000100.1"/>
    <property type="gene ID" value="TraesCAD_scaffold_138374_01G000100"/>
</dbReference>
<dbReference type="GO" id="GO:0042742">
    <property type="term" value="P:defense response to bacterium"/>
    <property type="evidence" value="ECO:0000318"/>
    <property type="project" value="GO_Central"/>
</dbReference>
<dbReference type="GO" id="GO:0005524">
    <property type="term" value="F:ATP binding"/>
    <property type="evidence" value="ECO:0007669"/>
    <property type="project" value="UniProtKB-UniRule"/>
</dbReference>
<dbReference type="GO" id="GO:0005886">
    <property type="term" value="C:plasma membrane"/>
    <property type="evidence" value="ECO:0000318"/>
    <property type="project" value="GO_Central"/>
</dbReference>
<evidence type="ECO:0000256" key="3">
    <source>
        <dbReference type="ARBA" id="ARBA00010217"/>
    </source>
</evidence>
<dbReference type="Gramene" id="TraesCLE_scaffold_159058_01G000200.1">
    <property type="protein sequence ID" value="TraesCLE_scaffold_159058_01G000200.1"/>
    <property type="gene ID" value="TraesCLE_scaffold_159058_01G000200"/>
</dbReference>
<dbReference type="Gene3D" id="1.10.510.10">
    <property type="entry name" value="Transferase(Phosphotransferase) domain 1"/>
    <property type="match status" value="1"/>
</dbReference>
<dbReference type="Gramene" id="TraesNOR1B03G00270250.1">
    <property type="protein sequence ID" value="TraesNOR1B03G00270250.1.CDS1"/>
    <property type="gene ID" value="TraesNOR1B03G00270250"/>
</dbReference>
<evidence type="ECO:0000256" key="17">
    <source>
        <dbReference type="PROSITE-ProRule" id="PRU10141"/>
    </source>
</evidence>
<dbReference type="OMA" id="WRRFRYA"/>
<dbReference type="Gramene" id="TraesKAR1B01G0179520.1">
    <property type="protein sequence ID" value="cds.TraesKAR1B01G0179520.1"/>
    <property type="gene ID" value="TraesKAR1B01G0179520"/>
</dbReference>
<dbReference type="InterPro" id="IPR000719">
    <property type="entry name" value="Prot_kinase_dom"/>
</dbReference>
<keyword evidence="15" id="KW-0675">Receptor</keyword>
<keyword evidence="16" id="KW-0325">Glycoprotein</keyword>
<evidence type="ECO:0000313" key="22">
    <source>
        <dbReference type="Proteomes" id="UP000019116"/>
    </source>
</evidence>
<evidence type="ECO:0000259" key="20">
    <source>
        <dbReference type="PROSITE" id="PS50011"/>
    </source>
</evidence>
<comment type="similarity">
    <text evidence="2">In the N-terminal section; belongs to the leguminous lectin family.</text>
</comment>
<dbReference type="EnsemblPlants" id="TraesCS1B02G157200.1">
    <property type="protein sequence ID" value="TraesCS1B02G157200.1.cds1"/>
    <property type="gene ID" value="TraesCS1B02G157200"/>
</dbReference>
<dbReference type="FunFam" id="1.10.510.10:FF:000517">
    <property type="entry name" value="Putative receptor kinase Lecrk"/>
    <property type="match status" value="1"/>
</dbReference>
<feature type="domain" description="Protein kinase" evidence="20">
    <location>
        <begin position="347"/>
        <end position="620"/>
    </location>
</feature>
<keyword evidence="9" id="KW-0430">Lectin</keyword>
<dbReference type="Gene3D" id="2.60.120.200">
    <property type="match status" value="1"/>
</dbReference>
<dbReference type="PROSITE" id="PS00107">
    <property type="entry name" value="PROTEIN_KINASE_ATP"/>
    <property type="match status" value="1"/>
</dbReference>
<dbReference type="Gene3D" id="3.30.200.20">
    <property type="entry name" value="Phosphorylase Kinase, domain 1"/>
    <property type="match status" value="1"/>
</dbReference>
<dbReference type="InterPro" id="IPR008271">
    <property type="entry name" value="Ser/Thr_kinase_AS"/>
</dbReference>
<dbReference type="EC" id="2.7.11.1" evidence="4"/>
<keyword evidence="7 18" id="KW-0812">Transmembrane</keyword>
<proteinExistence type="inferred from homology"/>
<feature type="transmembrane region" description="Helical" evidence="18">
    <location>
        <begin position="83"/>
        <end position="107"/>
    </location>
</feature>
<evidence type="ECO:0000256" key="14">
    <source>
        <dbReference type="ARBA" id="ARBA00023136"/>
    </source>
</evidence>
<dbReference type="PROSITE" id="PS50011">
    <property type="entry name" value="PROTEIN_KINASE_DOM"/>
    <property type="match status" value="1"/>
</dbReference>
<keyword evidence="10 17" id="KW-0547">Nucleotide-binding</keyword>
<dbReference type="AlphaFoldDB" id="A0A3B5YUX6"/>
<evidence type="ECO:0000256" key="4">
    <source>
        <dbReference type="ARBA" id="ARBA00012513"/>
    </source>
</evidence>
<keyword evidence="6" id="KW-0808">Transferase</keyword>
<dbReference type="RefSeq" id="XP_044367491.1">
    <property type="nucleotide sequence ID" value="XM_044511556.1"/>
</dbReference>
<dbReference type="Pfam" id="PF00139">
    <property type="entry name" value="Lectin_legB"/>
    <property type="match status" value="1"/>
</dbReference>
<evidence type="ECO:0000256" key="5">
    <source>
        <dbReference type="ARBA" id="ARBA00022527"/>
    </source>
</evidence>
<dbReference type="SMR" id="A0A3B5YUX6"/>
<evidence type="ECO:0000256" key="15">
    <source>
        <dbReference type="ARBA" id="ARBA00023170"/>
    </source>
</evidence>
<dbReference type="PROSITE" id="PS00108">
    <property type="entry name" value="PROTEIN_KINASE_ST"/>
    <property type="match status" value="1"/>
</dbReference>
<keyword evidence="5" id="KW-0723">Serine/threonine-protein kinase</keyword>
<keyword evidence="8 19" id="KW-0732">Signal</keyword>
<dbReference type="InterPro" id="IPR013320">
    <property type="entry name" value="ConA-like_dom_sf"/>
</dbReference>
<dbReference type="SMART" id="SM00220">
    <property type="entry name" value="S_TKc"/>
    <property type="match status" value="1"/>
</dbReference>
<evidence type="ECO:0000256" key="16">
    <source>
        <dbReference type="ARBA" id="ARBA00023180"/>
    </source>
</evidence>
<dbReference type="Gramene" id="TraesLAC1B03G00269340.1">
    <property type="protein sequence ID" value="TraesLAC1B03G00269340.1.CDS1"/>
    <property type="gene ID" value="TraesLAC1B03G00269340"/>
</dbReference>
<evidence type="ECO:0000256" key="7">
    <source>
        <dbReference type="ARBA" id="ARBA00022692"/>
    </source>
</evidence>
<dbReference type="SUPFAM" id="SSF49899">
    <property type="entry name" value="Concanavalin A-like lectins/glucanases"/>
    <property type="match status" value="1"/>
</dbReference>
<dbReference type="Gramene" id="TraesCS1B02G157200.1">
    <property type="protein sequence ID" value="TraesCS1B02G157200.1.cds1"/>
    <property type="gene ID" value="TraesCS1B02G157200"/>
</dbReference>
<protein>
    <recommendedName>
        <fullName evidence="4">non-specific serine/threonine protein kinase</fullName>
        <ecNumber evidence="4">2.7.11.1</ecNumber>
    </recommendedName>
</protein>
<evidence type="ECO:0000256" key="10">
    <source>
        <dbReference type="ARBA" id="ARBA00022741"/>
    </source>
</evidence>
<dbReference type="SUPFAM" id="SSF56112">
    <property type="entry name" value="Protein kinase-like (PK-like)"/>
    <property type="match status" value="1"/>
</dbReference>
<dbReference type="Gramene" id="TraesCS1B03G0453700.1">
    <property type="protein sequence ID" value="TraesCS1B03G0453700.1.CDS1"/>
    <property type="gene ID" value="TraesCS1B03G0453700"/>
</dbReference>
<feature type="signal peptide" evidence="19">
    <location>
        <begin position="1"/>
        <end position="25"/>
    </location>
</feature>
<feature type="transmembrane region" description="Helical" evidence="18">
    <location>
        <begin position="292"/>
        <end position="314"/>
    </location>
</feature>
<organism evidence="21">
    <name type="scientific">Triticum aestivum</name>
    <name type="common">Wheat</name>
    <dbReference type="NCBI Taxonomy" id="4565"/>
    <lineage>
        <taxon>Eukaryota</taxon>
        <taxon>Viridiplantae</taxon>
        <taxon>Streptophyta</taxon>
        <taxon>Embryophyta</taxon>
        <taxon>Tracheophyta</taxon>
        <taxon>Spermatophyta</taxon>
        <taxon>Magnoliopsida</taxon>
        <taxon>Liliopsida</taxon>
        <taxon>Poales</taxon>
        <taxon>Poaceae</taxon>
        <taxon>BOP clade</taxon>
        <taxon>Pooideae</taxon>
        <taxon>Triticodae</taxon>
        <taxon>Triticeae</taxon>
        <taxon>Triticinae</taxon>
        <taxon>Triticum</taxon>
    </lineage>
</organism>
<dbReference type="GeneID" id="123090096"/>
<dbReference type="OrthoDB" id="543442at2759"/>
<keyword evidence="12 17" id="KW-0067">ATP-binding</keyword>
<comment type="subcellular location">
    <subcellularLocation>
        <location evidence="1">Membrane</location>
        <topology evidence="1">Single-pass type I membrane protein</topology>
    </subcellularLocation>
</comment>
<dbReference type="InterPro" id="IPR001220">
    <property type="entry name" value="Legume_lectin_dom"/>
</dbReference>
<keyword evidence="14 18" id="KW-0472">Membrane</keyword>
<dbReference type="GO" id="GO:0002229">
    <property type="term" value="P:defense response to oomycetes"/>
    <property type="evidence" value="ECO:0000318"/>
    <property type="project" value="GO_Central"/>
</dbReference>
<evidence type="ECO:0000256" key="12">
    <source>
        <dbReference type="ARBA" id="ARBA00022840"/>
    </source>
</evidence>
<accession>A0A3B5YUX6</accession>
<dbReference type="FunFam" id="2.60.120.200:FF:000051">
    <property type="entry name" value="L-type lectin-domain containing receptor kinase V.9"/>
    <property type="match status" value="1"/>
</dbReference>
<dbReference type="GO" id="GO:0030246">
    <property type="term" value="F:carbohydrate binding"/>
    <property type="evidence" value="ECO:0007669"/>
    <property type="project" value="UniProtKB-KW"/>
</dbReference>
<reference evidence="21" key="1">
    <citation type="submission" date="2018-08" db="EMBL/GenBank/DDBJ databases">
        <authorList>
            <person name="Rossello M."/>
        </authorList>
    </citation>
    <scope>NUCLEOTIDE SEQUENCE [LARGE SCALE GENOMIC DNA]</scope>
    <source>
        <strain evidence="21">cv. Chinese Spring</strain>
    </source>
</reference>
<reference evidence="21" key="2">
    <citation type="submission" date="2018-10" db="UniProtKB">
        <authorList>
            <consortium name="EnsemblPlants"/>
        </authorList>
    </citation>
    <scope>IDENTIFICATION</scope>
</reference>
<comment type="similarity">
    <text evidence="3">In the C-terminal section; belongs to the protein kinase superfamily. Ser/Thr protein kinase family.</text>
</comment>
<dbReference type="STRING" id="4565.A0A3B5YUX6"/>
<keyword evidence="22" id="KW-1185">Reference proteome</keyword>
<dbReference type="Proteomes" id="UP000019116">
    <property type="component" value="Chromosome 1B"/>
</dbReference>
<dbReference type="Gramene" id="TraesMAC1B03G00267460.1">
    <property type="protein sequence ID" value="TraesMAC1B03G00267460.1.CDS1"/>
    <property type="gene ID" value="TraesMAC1B03G00267460"/>
</dbReference>
<keyword evidence="13 18" id="KW-1133">Transmembrane helix</keyword>
<evidence type="ECO:0000313" key="21">
    <source>
        <dbReference type="EnsemblPlants" id="TraesCS1B02G157200.1.cds1"/>
    </source>
</evidence>
<sequence length="672" mass="72845">MRLKPVSVVSFLVSLLFQFLAGGDGHFIYNGFDGAWLELDGMAVVEPDGKLALTNVTSQLKGSAFHPTPLRFHETNGTVARSFSAAFVFAIVTDLVTVGGNGLAFFVGPTKNLSMASPSQFLGLFNPQNNGNASNHVFAVELDTILNPEFRDINSNHVGVDVNGLASVVAEPAGYYDDDTGDFRNLTLISGDAMQVWVDYDGRSTVLNVTLAPVEAPRPKKPLISVTVDLSPVLNGTAYVGLSSSTGPFRTRHYVLGWSFALDGAAPPLDYSNLPKPPRIGDSKRRSKARDVILPVATPILALAVVAGVSLLLWRRLRYAELREEWEVEFGPHRLAYKDLYIATGGFDGKHLLGVGGFGRVYKGVLPASKKEVAVKVVVSHDDAKLGMKQFVAEVVSLGRLRHRNIVQLLGYCRRKGELLLVYDYMPNGSLDNWLYDRNATPLGWAQRLSAIRGVASGLLYLHDDWEKVVVHRDIKASNVLLDGEMNARLGDFGLAKLYDRGTDPQTTSVVGTMGYLAPELACTRRVTPATDVFAFGAFVLEVACGRRPIEHGAVDDNRLVLADWVLERWHNGDVTDTADPRLSGAYDVEEAAAVLRLGLVCSHPAPAARPSMRQVVQYLDGDVPMPEPAPTYRSFTAVALMQNAKGNDSYVASYPLSSATSVGASSVLSGR</sequence>
<evidence type="ECO:0000256" key="8">
    <source>
        <dbReference type="ARBA" id="ARBA00022729"/>
    </source>
</evidence>
<dbReference type="GO" id="GO:0004675">
    <property type="term" value="F:transmembrane receptor protein serine/threonine kinase activity"/>
    <property type="evidence" value="ECO:0000318"/>
    <property type="project" value="GO_Central"/>
</dbReference>
<evidence type="ECO:0000256" key="1">
    <source>
        <dbReference type="ARBA" id="ARBA00004479"/>
    </source>
</evidence>
<dbReference type="Gramene" id="TraesPARA_EIv1.0_0148060.1">
    <property type="protein sequence ID" value="TraesPARA_EIv1.0_0148060.1.CDS1"/>
    <property type="gene ID" value="TraesPARA_EIv1.0_0148060"/>
</dbReference>
<evidence type="ECO:0000256" key="6">
    <source>
        <dbReference type="ARBA" id="ARBA00022679"/>
    </source>
</evidence>
<name>A0A3B5YUX6_WHEAT</name>
<keyword evidence="11" id="KW-0418">Kinase</keyword>
<evidence type="ECO:0000256" key="18">
    <source>
        <dbReference type="SAM" id="Phobius"/>
    </source>
</evidence>
<dbReference type="Gramene" id="TraesWEE_scaffold_159944_01G000200.1">
    <property type="protein sequence ID" value="TraesWEE_scaffold_159944_01G000200.1"/>
    <property type="gene ID" value="TraesWEE_scaffold_159944_01G000200"/>
</dbReference>
<gene>
    <name evidence="21" type="primary">LOC123090096</name>
</gene>
<feature type="chain" id="PRO_5043170068" description="non-specific serine/threonine protein kinase" evidence="19">
    <location>
        <begin position="26"/>
        <end position="672"/>
    </location>
</feature>
<dbReference type="InterPro" id="IPR011009">
    <property type="entry name" value="Kinase-like_dom_sf"/>
</dbReference>
<evidence type="ECO:0000256" key="11">
    <source>
        <dbReference type="ARBA" id="ARBA00022777"/>
    </source>
</evidence>